<gene>
    <name evidence="5" type="ORF">M1L60_20945</name>
</gene>
<dbReference type="Gene3D" id="3.30.300.30">
    <property type="match status" value="1"/>
</dbReference>
<protein>
    <submittedName>
        <fullName evidence="5">Acyl--CoA ligase</fullName>
    </submittedName>
</protein>
<feature type="compositionally biased region" description="Pro residues" evidence="3">
    <location>
        <begin position="483"/>
        <end position="495"/>
    </location>
</feature>
<evidence type="ECO:0000256" key="2">
    <source>
        <dbReference type="ARBA" id="ARBA00022598"/>
    </source>
</evidence>
<feature type="domain" description="AMP-dependent synthetase/ligase" evidence="4">
    <location>
        <begin position="21"/>
        <end position="341"/>
    </location>
</feature>
<comment type="similarity">
    <text evidence="1">Belongs to the ATP-dependent AMP-binding enzyme family.</text>
</comment>
<evidence type="ECO:0000259" key="4">
    <source>
        <dbReference type="Pfam" id="PF00501"/>
    </source>
</evidence>
<name>A0ABT1DSL4_9ACTN</name>
<sequence length="564" mass="58273">MLTELISSLHEEDDRPALPGTTRGDLARLVRGYAVALAAEGLTAGETVALAVRPGAQSLATLLAAYHLGLRIAVVDPTAGPEVVRARLALASPRLVLADAAAQAVAGWAAPLARRAHLALPDLSAIAPVRTIGRRLPGSAPALRPHQGQLPSPYAGEGDAVVVFTSGTTSRPRAVVHTRASISAGMTAVRDLVRPVPGAPVLGGTFFVLLPSLAGGAPVALPARRGLRRQLRALEPQAVYLTPPQLRAALAEGCRFSGRVYSGSAPVSAALLAAVRRAGAKEAWGVYALTEVFPAAAVESAVKSAFDGEGDLVGSLLPGVEARVSPSGEVLLAGPTAADRYLGEEPFDWVATGDVGRVEGRTVVLGGRAKDMILRGAENIYPGLYEPALHVAGVELALLVGVPAGDGDERVVAVVQAAPGVAERDVRETLREPLARMGSARPDALVFADIPLAGRSRKPDRAATAALASRLAAGAPPSKTVAPPRPRTAVLPPPARVAGHSVPDEQLDSGGLSTGDARRVPDQRRSSTGDPEADEKSRNLRYPGWAGEAVAPREDPQDRREAGE</sequence>
<evidence type="ECO:0000313" key="5">
    <source>
        <dbReference type="EMBL" id="MCO8273066.1"/>
    </source>
</evidence>
<reference evidence="5 6" key="1">
    <citation type="submission" date="2022-06" db="EMBL/GenBank/DDBJ databases">
        <title>New Species of the Genus Actinoplanes, ActinopZanes ferrugineus.</title>
        <authorList>
            <person name="Ding P."/>
        </authorList>
    </citation>
    <scope>NUCLEOTIDE SEQUENCE [LARGE SCALE GENOMIC DNA]</scope>
    <source>
        <strain evidence="5 6">TRM88003</strain>
    </source>
</reference>
<dbReference type="GO" id="GO:0016874">
    <property type="term" value="F:ligase activity"/>
    <property type="evidence" value="ECO:0007669"/>
    <property type="project" value="UniProtKB-KW"/>
</dbReference>
<evidence type="ECO:0000256" key="3">
    <source>
        <dbReference type="SAM" id="MobiDB-lite"/>
    </source>
</evidence>
<dbReference type="Pfam" id="PF00501">
    <property type="entry name" value="AMP-binding"/>
    <property type="match status" value="1"/>
</dbReference>
<dbReference type="PROSITE" id="PS00455">
    <property type="entry name" value="AMP_BINDING"/>
    <property type="match status" value="1"/>
</dbReference>
<dbReference type="InterPro" id="IPR000873">
    <property type="entry name" value="AMP-dep_synth/lig_dom"/>
</dbReference>
<dbReference type="EMBL" id="JAMYJR010000023">
    <property type="protein sequence ID" value="MCO8273066.1"/>
    <property type="molecule type" value="Genomic_DNA"/>
</dbReference>
<dbReference type="InterPro" id="IPR045851">
    <property type="entry name" value="AMP-bd_C_sf"/>
</dbReference>
<dbReference type="PANTHER" id="PTHR43201:SF5">
    <property type="entry name" value="MEDIUM-CHAIN ACYL-COA LIGASE ACSF2, MITOCHONDRIAL"/>
    <property type="match status" value="1"/>
</dbReference>
<dbReference type="RefSeq" id="WP_253239154.1">
    <property type="nucleotide sequence ID" value="NZ_JAMYJR010000023.1"/>
</dbReference>
<evidence type="ECO:0000313" key="6">
    <source>
        <dbReference type="Proteomes" id="UP001523369"/>
    </source>
</evidence>
<dbReference type="PANTHER" id="PTHR43201">
    <property type="entry name" value="ACYL-COA SYNTHETASE"/>
    <property type="match status" value="1"/>
</dbReference>
<keyword evidence="2 5" id="KW-0436">Ligase</keyword>
<evidence type="ECO:0000256" key="1">
    <source>
        <dbReference type="ARBA" id="ARBA00006432"/>
    </source>
</evidence>
<dbReference type="Proteomes" id="UP001523369">
    <property type="component" value="Unassembled WGS sequence"/>
</dbReference>
<dbReference type="Gene3D" id="3.40.50.12780">
    <property type="entry name" value="N-terminal domain of ligase-like"/>
    <property type="match status" value="1"/>
</dbReference>
<organism evidence="5 6">
    <name type="scientific">Paractinoplanes aksuensis</name>
    <dbReference type="NCBI Taxonomy" id="2939490"/>
    <lineage>
        <taxon>Bacteria</taxon>
        <taxon>Bacillati</taxon>
        <taxon>Actinomycetota</taxon>
        <taxon>Actinomycetes</taxon>
        <taxon>Micromonosporales</taxon>
        <taxon>Micromonosporaceae</taxon>
        <taxon>Paractinoplanes</taxon>
    </lineage>
</organism>
<proteinExistence type="inferred from homology"/>
<dbReference type="InterPro" id="IPR020845">
    <property type="entry name" value="AMP-binding_CS"/>
</dbReference>
<feature type="compositionally biased region" description="Basic and acidic residues" evidence="3">
    <location>
        <begin position="551"/>
        <end position="564"/>
    </location>
</feature>
<feature type="compositionally biased region" description="Basic and acidic residues" evidence="3">
    <location>
        <begin position="516"/>
        <end position="527"/>
    </location>
</feature>
<dbReference type="SUPFAM" id="SSF56801">
    <property type="entry name" value="Acetyl-CoA synthetase-like"/>
    <property type="match status" value="1"/>
</dbReference>
<accession>A0ABT1DSL4</accession>
<feature type="region of interest" description="Disordered" evidence="3">
    <location>
        <begin position="469"/>
        <end position="564"/>
    </location>
</feature>
<keyword evidence="6" id="KW-1185">Reference proteome</keyword>
<feature type="compositionally biased region" description="Low complexity" evidence="3">
    <location>
        <begin position="469"/>
        <end position="482"/>
    </location>
</feature>
<dbReference type="InterPro" id="IPR042099">
    <property type="entry name" value="ANL_N_sf"/>
</dbReference>
<comment type="caution">
    <text evidence="5">The sequence shown here is derived from an EMBL/GenBank/DDBJ whole genome shotgun (WGS) entry which is preliminary data.</text>
</comment>